<sequence length="379" mass="43906">MALSTQKYDFLIVGAGLFGCMFAHLATLRGKKCLVIDKRPHLGGNLYCEHLEGIHVHRYGAHIFHTNSKRVWDFVNSIVEFNRYTNSPVVNYKGQLYNLPFNMNTFYQMWGVTTPAEAQAKLDEQRAEAVAKMKAEGIDEPRNLEEQALVLIGRDIYERLIKGYTEKQWGRKCTELPAFIIKRLPVRLVFDNNYFNDRYQGIPIGGYNKLIDGLLDGVETQVNTDFFVDRDKWKGVADKIVYTGKIDEYFDYALGNLEYRTVRFETEVLNTANYQGNAVVNYTEAEEPYTRIIEHKHFEMFGPDVDKNPKTVISREYSTEWAPGMESYYPVNDSRNSELYARYKALADKEENVIFGGRLAEYKYYDMAPIVDKVLSMFD</sequence>
<dbReference type="InterPro" id="IPR015899">
    <property type="entry name" value="UDP-GalPyranose_mutase_C"/>
</dbReference>
<evidence type="ECO:0000256" key="1">
    <source>
        <dbReference type="ARBA" id="ARBA00001974"/>
    </source>
</evidence>
<evidence type="ECO:0000259" key="6">
    <source>
        <dbReference type="Pfam" id="PF03275"/>
    </source>
</evidence>
<dbReference type="EMBL" id="ADEG01000073">
    <property type="protein sequence ID" value="EFA91721.1"/>
    <property type="molecule type" value="Genomic_DNA"/>
</dbReference>
<dbReference type="Pfam" id="PF13450">
    <property type="entry name" value="NAD_binding_8"/>
    <property type="match status" value="1"/>
</dbReference>
<dbReference type="GO" id="GO:0050660">
    <property type="term" value="F:flavin adenine dinucleotide binding"/>
    <property type="evidence" value="ECO:0007669"/>
    <property type="project" value="TreeGrafter"/>
</dbReference>
<reference evidence="7 8" key="1">
    <citation type="submission" date="2009-12" db="EMBL/GenBank/DDBJ databases">
        <title>Genome Sequence of Prevotella buccalis ATCC 35310.</title>
        <authorList>
            <person name="Durkin A.S."/>
            <person name="Madupu R."/>
            <person name="Torralba M."/>
            <person name="Methe B."/>
            <person name="Sutton G."/>
            <person name="Strausberg R.L."/>
            <person name="Nelson K.E."/>
        </authorList>
    </citation>
    <scope>NUCLEOTIDE SEQUENCE [LARGE SCALE GENOMIC DNA]</scope>
    <source>
        <strain evidence="7 8">ATCC 35310</strain>
    </source>
</reference>
<dbReference type="GO" id="GO:0008767">
    <property type="term" value="F:UDP-galactopyranose mutase activity"/>
    <property type="evidence" value="ECO:0007669"/>
    <property type="project" value="UniProtKB-EC"/>
</dbReference>
<dbReference type="Gene3D" id="3.40.50.720">
    <property type="entry name" value="NAD(P)-binding Rossmann-like Domain"/>
    <property type="match status" value="3"/>
</dbReference>
<evidence type="ECO:0000313" key="7">
    <source>
        <dbReference type="EMBL" id="EFA91721.1"/>
    </source>
</evidence>
<evidence type="ECO:0000256" key="3">
    <source>
        <dbReference type="ARBA" id="ARBA00022630"/>
    </source>
</evidence>
<dbReference type="eggNOG" id="COG0562">
    <property type="taxonomic scope" value="Bacteria"/>
</dbReference>
<comment type="similarity">
    <text evidence="2">Belongs to the UDP-galactopyranose/dTDP-fucopyranose mutase family.</text>
</comment>
<comment type="cofactor">
    <cofactor evidence="1">
        <name>FAD</name>
        <dbReference type="ChEBI" id="CHEBI:57692"/>
    </cofactor>
</comment>
<dbReference type="PROSITE" id="PS51257">
    <property type="entry name" value="PROKAR_LIPOPROTEIN"/>
    <property type="match status" value="1"/>
</dbReference>
<evidence type="ECO:0000313" key="8">
    <source>
        <dbReference type="Proteomes" id="UP000005283"/>
    </source>
</evidence>
<accession>D1W6V1</accession>
<dbReference type="SUPFAM" id="SSF54373">
    <property type="entry name" value="FAD-linked reductases, C-terminal domain"/>
    <property type="match status" value="1"/>
</dbReference>
<organism evidence="7 8">
    <name type="scientific">Hoylesella buccalis ATCC 35310</name>
    <dbReference type="NCBI Taxonomy" id="679190"/>
    <lineage>
        <taxon>Bacteria</taxon>
        <taxon>Pseudomonadati</taxon>
        <taxon>Bacteroidota</taxon>
        <taxon>Bacteroidia</taxon>
        <taxon>Bacteroidales</taxon>
        <taxon>Prevotellaceae</taxon>
        <taxon>Hoylesella</taxon>
    </lineage>
</organism>
<evidence type="ECO:0000256" key="4">
    <source>
        <dbReference type="ARBA" id="ARBA00022827"/>
    </source>
</evidence>
<dbReference type="AlphaFoldDB" id="D1W6V1"/>
<dbReference type="SUPFAM" id="SSF51971">
    <property type="entry name" value="Nucleotide-binding domain"/>
    <property type="match status" value="1"/>
</dbReference>
<dbReference type="GO" id="GO:0005829">
    <property type="term" value="C:cytosol"/>
    <property type="evidence" value="ECO:0007669"/>
    <property type="project" value="TreeGrafter"/>
</dbReference>
<dbReference type="RefSeq" id="WP_004349841.1">
    <property type="nucleotide sequence ID" value="NZ_ADEG01000073.1"/>
</dbReference>
<dbReference type="PANTHER" id="PTHR21197">
    <property type="entry name" value="UDP-GALACTOPYRANOSE MUTASE"/>
    <property type="match status" value="1"/>
</dbReference>
<dbReference type="EC" id="5.4.99.9" evidence="7"/>
<keyword evidence="8" id="KW-1185">Reference proteome</keyword>
<gene>
    <name evidence="7" type="primary">glf</name>
    <name evidence="7" type="ORF">HMPREF0650_0037</name>
</gene>
<evidence type="ECO:0000256" key="5">
    <source>
        <dbReference type="ARBA" id="ARBA00023235"/>
    </source>
</evidence>
<feature type="domain" description="UDP-galactopyranose mutase C-terminal" evidence="6">
    <location>
        <begin position="160"/>
        <end position="364"/>
    </location>
</feature>
<proteinExistence type="inferred from homology"/>
<name>D1W6V1_9BACT</name>
<keyword evidence="3" id="KW-0285">Flavoprotein</keyword>
<keyword evidence="5 7" id="KW-0413">Isomerase</keyword>
<dbReference type="Proteomes" id="UP000005283">
    <property type="component" value="Unassembled WGS sequence"/>
</dbReference>
<dbReference type="STRING" id="679190.HMPREF0650_0037"/>
<dbReference type="Pfam" id="PF03275">
    <property type="entry name" value="GLF"/>
    <property type="match status" value="1"/>
</dbReference>
<dbReference type="InterPro" id="IPR004379">
    <property type="entry name" value="UDP-GALP_mutase"/>
</dbReference>
<dbReference type="PANTHER" id="PTHR21197:SF0">
    <property type="entry name" value="UDP-GALACTOPYRANOSE MUTASE"/>
    <property type="match status" value="1"/>
</dbReference>
<dbReference type="NCBIfam" id="TIGR00031">
    <property type="entry name" value="UDP-GALP_mutase"/>
    <property type="match status" value="1"/>
</dbReference>
<comment type="caution">
    <text evidence="7">The sequence shown here is derived from an EMBL/GenBank/DDBJ whole genome shotgun (WGS) entry which is preliminary data.</text>
</comment>
<protein>
    <submittedName>
        <fullName evidence="7">UDP-galactopyranose mutase</fullName>
        <ecNumber evidence="7">5.4.99.9</ecNumber>
    </submittedName>
</protein>
<keyword evidence="4" id="KW-0274">FAD</keyword>
<evidence type="ECO:0000256" key="2">
    <source>
        <dbReference type="ARBA" id="ARBA00009321"/>
    </source>
</evidence>